<evidence type="ECO:0000313" key="2">
    <source>
        <dbReference type="Proteomes" id="UP000636394"/>
    </source>
</evidence>
<name>A0ABX0IK53_9ACTN</name>
<organism evidence="1 2">
    <name type="scientific">Xiamenia xianingshaonis</name>
    <dbReference type="NCBI Taxonomy" id="2682776"/>
    <lineage>
        <taxon>Bacteria</taxon>
        <taxon>Bacillati</taxon>
        <taxon>Actinomycetota</taxon>
        <taxon>Coriobacteriia</taxon>
        <taxon>Eggerthellales</taxon>
        <taxon>Eggerthellaceae</taxon>
        <taxon>Xiamenia</taxon>
    </lineage>
</organism>
<keyword evidence="2" id="KW-1185">Reference proteome</keyword>
<dbReference type="Proteomes" id="UP000636394">
    <property type="component" value="Unassembled WGS sequence"/>
</dbReference>
<reference evidence="1 2" key="1">
    <citation type="submission" date="2019-11" db="EMBL/GenBank/DDBJ databases">
        <title>Eggerthellaceae novel genus isolated from the rectal contents of marmort.</title>
        <authorList>
            <person name="Zhang G."/>
        </authorList>
    </citation>
    <scope>NUCLEOTIDE SEQUENCE [LARGE SCALE GENOMIC DNA]</scope>
    <source>
        <strain evidence="2">zg-886</strain>
    </source>
</reference>
<gene>
    <name evidence="1" type="ORF">GMI68_01790</name>
</gene>
<dbReference type="RefSeq" id="WP_166338430.1">
    <property type="nucleotide sequence ID" value="NZ_WPCR01000002.1"/>
</dbReference>
<dbReference type="EMBL" id="WPCR01000002">
    <property type="protein sequence ID" value="NHM13513.1"/>
    <property type="molecule type" value="Genomic_DNA"/>
</dbReference>
<comment type="caution">
    <text evidence="1">The sequence shown here is derived from an EMBL/GenBank/DDBJ whole genome shotgun (WGS) entry which is preliminary data.</text>
</comment>
<proteinExistence type="predicted"/>
<protein>
    <submittedName>
        <fullName evidence="1">Uncharacterized protein</fullName>
    </submittedName>
</protein>
<sequence length="96" mass="10236">MAMEPADVEGREGIEEELFDGLDSMDSVELYMDAFLVSIDCVESYLKALRELGRDVDGEAAENAWDLAQACVGAAAQWAEAAVEAYKDGLGQATGA</sequence>
<accession>A0ABX0IK53</accession>
<evidence type="ECO:0000313" key="1">
    <source>
        <dbReference type="EMBL" id="NHM13513.1"/>
    </source>
</evidence>